<dbReference type="EMBL" id="JHEG04000001">
    <property type="protein sequence ID" value="KAF3889192.1"/>
    <property type="molecule type" value="Genomic_DNA"/>
</dbReference>
<feature type="transmembrane region" description="Helical" evidence="7">
    <location>
        <begin position="22"/>
        <end position="49"/>
    </location>
</feature>
<keyword evidence="11" id="KW-1185">Reference proteome</keyword>
<dbReference type="Proteomes" id="UP000029738">
    <property type="component" value="Unassembled WGS sequence"/>
</dbReference>
<organism evidence="10">
    <name type="scientific">Tolypothrix bouteillei VB521301</name>
    <dbReference type="NCBI Taxonomy" id="1479485"/>
    <lineage>
        <taxon>Bacteria</taxon>
        <taxon>Bacillati</taxon>
        <taxon>Cyanobacteriota</taxon>
        <taxon>Cyanophyceae</taxon>
        <taxon>Nostocales</taxon>
        <taxon>Tolypothrichaceae</taxon>
        <taxon>Tolypothrix</taxon>
    </lineage>
</organism>
<accession>A0A0C1R4S3</accession>
<keyword evidence="2" id="KW-0813">Transport</keyword>
<evidence type="ECO:0000256" key="4">
    <source>
        <dbReference type="ARBA" id="ARBA00022692"/>
    </source>
</evidence>
<dbReference type="PANTHER" id="PTHR23517">
    <property type="entry name" value="RESISTANCE PROTEIN MDTM, PUTATIVE-RELATED-RELATED"/>
    <property type="match status" value="1"/>
</dbReference>
<evidence type="ECO:0000256" key="7">
    <source>
        <dbReference type="SAM" id="Phobius"/>
    </source>
</evidence>
<comment type="subcellular location">
    <subcellularLocation>
        <location evidence="1">Cell membrane</location>
        <topology evidence="1">Multi-pass membrane protein</topology>
    </subcellularLocation>
</comment>
<dbReference type="GO" id="GO:0022857">
    <property type="term" value="F:transmembrane transporter activity"/>
    <property type="evidence" value="ECO:0007669"/>
    <property type="project" value="InterPro"/>
</dbReference>
<dbReference type="EMBL" id="JHEG02000059">
    <property type="protein sequence ID" value="KIE07345.1"/>
    <property type="molecule type" value="Genomic_DNA"/>
</dbReference>
<proteinExistence type="predicted"/>
<feature type="transmembrane region" description="Helical" evidence="7">
    <location>
        <begin position="328"/>
        <end position="346"/>
    </location>
</feature>
<feature type="domain" description="Major facilitator superfamily (MFS) profile" evidence="8">
    <location>
        <begin position="25"/>
        <end position="422"/>
    </location>
</feature>
<keyword evidence="5 7" id="KW-1133">Transmembrane helix</keyword>
<evidence type="ECO:0000313" key="9">
    <source>
        <dbReference type="EMBL" id="KAF3889192.1"/>
    </source>
</evidence>
<feature type="transmembrane region" description="Helical" evidence="7">
    <location>
        <begin position="118"/>
        <end position="135"/>
    </location>
</feature>
<dbReference type="RefSeq" id="WP_038076985.1">
    <property type="nucleotide sequence ID" value="NZ_JHEG04000001.1"/>
</dbReference>
<keyword evidence="4 7" id="KW-0812">Transmembrane</keyword>
<evidence type="ECO:0000256" key="2">
    <source>
        <dbReference type="ARBA" id="ARBA00022448"/>
    </source>
</evidence>
<dbReference type="InterPro" id="IPR020846">
    <property type="entry name" value="MFS_dom"/>
</dbReference>
<dbReference type="Pfam" id="PF07690">
    <property type="entry name" value="MFS_1"/>
    <property type="match status" value="2"/>
</dbReference>
<dbReference type="AlphaFoldDB" id="A0A0C1R4S3"/>
<dbReference type="GO" id="GO:0005886">
    <property type="term" value="C:plasma membrane"/>
    <property type="evidence" value="ECO:0007669"/>
    <property type="project" value="UniProtKB-SubCell"/>
</dbReference>
<feature type="transmembrane region" description="Helical" evidence="7">
    <location>
        <begin position="183"/>
        <end position="203"/>
    </location>
</feature>
<dbReference type="Gene3D" id="1.20.1250.20">
    <property type="entry name" value="MFS general substrate transporter like domains"/>
    <property type="match status" value="1"/>
</dbReference>
<dbReference type="OrthoDB" id="9793283at2"/>
<dbReference type="InterPro" id="IPR050171">
    <property type="entry name" value="MFS_Transporters"/>
</dbReference>
<feature type="transmembrane region" description="Helical" evidence="7">
    <location>
        <begin position="155"/>
        <end position="177"/>
    </location>
</feature>
<feature type="transmembrane region" description="Helical" evidence="7">
    <location>
        <begin position="55"/>
        <end position="75"/>
    </location>
</feature>
<dbReference type="SUPFAM" id="SSF103473">
    <property type="entry name" value="MFS general substrate transporter"/>
    <property type="match status" value="1"/>
</dbReference>
<evidence type="ECO:0000259" key="8">
    <source>
        <dbReference type="PROSITE" id="PS50850"/>
    </source>
</evidence>
<evidence type="ECO:0000256" key="5">
    <source>
        <dbReference type="ARBA" id="ARBA00022989"/>
    </source>
</evidence>
<keyword evidence="3" id="KW-1003">Cell membrane</keyword>
<dbReference type="CDD" id="cd17329">
    <property type="entry name" value="MFS_MdtH_MDR_like"/>
    <property type="match status" value="1"/>
</dbReference>
<comment type="caution">
    <text evidence="10">The sequence shown here is derived from an EMBL/GenBank/DDBJ whole genome shotgun (WGS) entry which is preliminary data.</text>
</comment>
<evidence type="ECO:0000313" key="11">
    <source>
        <dbReference type="Proteomes" id="UP000029738"/>
    </source>
</evidence>
<reference evidence="10" key="1">
    <citation type="journal article" date="2015" name="Genome Announc.">
        <title>Draft Genome Sequence of Tolypothrix boutellei Strain VB521301.</title>
        <authorList>
            <person name="Chandrababunaidu M.M."/>
            <person name="Singh D."/>
            <person name="Sen D."/>
            <person name="Bhan S."/>
            <person name="Das S."/>
            <person name="Gupta A."/>
            <person name="Adhikary S.P."/>
            <person name="Tripathy S."/>
        </authorList>
    </citation>
    <scope>NUCLEOTIDE SEQUENCE</scope>
    <source>
        <strain evidence="10">VB521301</strain>
    </source>
</reference>
<evidence type="ECO:0000256" key="3">
    <source>
        <dbReference type="ARBA" id="ARBA00022475"/>
    </source>
</evidence>
<keyword evidence="6 7" id="KW-0472">Membrane</keyword>
<evidence type="ECO:0000256" key="1">
    <source>
        <dbReference type="ARBA" id="ARBA00004651"/>
    </source>
</evidence>
<dbReference type="PANTHER" id="PTHR23517:SF3">
    <property type="entry name" value="INTEGRAL MEMBRANE TRANSPORT PROTEIN"/>
    <property type="match status" value="1"/>
</dbReference>
<feature type="transmembrane region" description="Helical" evidence="7">
    <location>
        <begin position="304"/>
        <end position="322"/>
    </location>
</feature>
<evidence type="ECO:0000313" key="10">
    <source>
        <dbReference type="EMBL" id="KIE07345.1"/>
    </source>
</evidence>
<dbReference type="InterPro" id="IPR036259">
    <property type="entry name" value="MFS_trans_sf"/>
</dbReference>
<dbReference type="PROSITE" id="PS50850">
    <property type="entry name" value="MFS"/>
    <property type="match status" value="1"/>
</dbReference>
<feature type="transmembrane region" description="Helical" evidence="7">
    <location>
        <begin position="367"/>
        <end position="391"/>
    </location>
</feature>
<protein>
    <submittedName>
        <fullName evidence="10">MFS transporter</fullName>
    </submittedName>
</protein>
<gene>
    <name evidence="10" type="ORF">DA73_0240285</name>
    <name evidence="9" type="ORF">DA73_0400029705</name>
</gene>
<evidence type="ECO:0000256" key="6">
    <source>
        <dbReference type="ARBA" id="ARBA00023136"/>
    </source>
</evidence>
<name>A0A0C1R4S3_9CYAN</name>
<feature type="transmembrane region" description="Helical" evidence="7">
    <location>
        <begin position="397"/>
        <end position="417"/>
    </location>
</feature>
<dbReference type="InterPro" id="IPR011701">
    <property type="entry name" value="MFS"/>
</dbReference>
<feature type="transmembrane region" description="Helical" evidence="7">
    <location>
        <begin position="95"/>
        <end position="112"/>
    </location>
</feature>
<feature type="transmembrane region" description="Helical" evidence="7">
    <location>
        <begin position="277"/>
        <end position="297"/>
    </location>
</feature>
<feature type="transmembrane region" description="Helical" evidence="7">
    <location>
        <begin position="234"/>
        <end position="257"/>
    </location>
</feature>
<reference evidence="9" key="2">
    <citation type="submission" date="2019-11" db="EMBL/GenBank/DDBJ databases">
        <title>Improved Assembly of Tolypothrix boutellei genome.</title>
        <authorList>
            <person name="Sarangi A.N."/>
            <person name="Mukherjee M."/>
            <person name="Ghosh S."/>
            <person name="Singh D."/>
            <person name="Das A."/>
            <person name="Kant S."/>
            <person name="Prusty A."/>
            <person name="Tripathy S."/>
        </authorList>
    </citation>
    <scope>NUCLEOTIDE SEQUENCE</scope>
    <source>
        <strain evidence="9">VB521301</strain>
    </source>
</reference>
<dbReference type="STRING" id="1479485.DA73_0240285"/>
<sequence length="443" mass="48451">MIFLTRIPLPVKKQKLRLLPKLNYQIWILAIGRFLLEFGTGFTLFYAPIFFVNKVGLSATSVGIALGSASLSGILGRILSGSFSDSPDIGRRRTLLLAAAVSAIGSMVLAATDDLVTLLIGNTIAGMGLGLYWPANEAIVADVTLPETRHEAYAITRLSDNLGLGMGIVLGGFLVATTGNYRLLFIIDAISFAVFFVVVYFAIQENNRVPKSHITRNQQLVSWLTSLQDNHFRVFIIVNIIFTIYFSQLHSTLPIYFKNFVSTGASGKGFSETTISTLFAWHLSIVILGQLPIARVLKRFSDPLALVVSAVLWATGFLLIWMTCTVTSYHLVWAALALGIFALAIVSYTPSSSSLITELAPESQRGVYFAIGALCWAIGYAIGPSFGGWVLDQAEIIVTYYWLGLALTTGIAIAILLRLNKLIRNQIETEDKGERPIFPKSKI</sequence>